<dbReference type="eggNOG" id="COG2885">
    <property type="taxonomic scope" value="Bacteria"/>
</dbReference>
<name>D3F8P0_CONWI</name>
<reference evidence="1 2" key="1">
    <citation type="journal article" date="2010" name="Stand. Genomic Sci.">
        <title>Complete genome sequence of Conexibacter woesei type strain (ID131577).</title>
        <authorList>
            <person name="Pukall R."/>
            <person name="Lapidus A."/>
            <person name="Glavina Del Rio T."/>
            <person name="Copeland A."/>
            <person name="Tice H."/>
            <person name="Cheng J.-F."/>
            <person name="Lucas S."/>
            <person name="Chen F."/>
            <person name="Nolan M."/>
            <person name="Bruce D."/>
            <person name="Goodwin L."/>
            <person name="Pitluck S."/>
            <person name="Mavromatis K."/>
            <person name="Ivanova N."/>
            <person name="Ovchinnikova G."/>
            <person name="Pati A."/>
            <person name="Chen A."/>
            <person name="Palaniappan K."/>
            <person name="Land M."/>
            <person name="Hauser L."/>
            <person name="Chang Y.-J."/>
            <person name="Jeffries C.D."/>
            <person name="Chain P."/>
            <person name="Meincke L."/>
            <person name="Sims D."/>
            <person name="Brettin T."/>
            <person name="Detter J.C."/>
            <person name="Rohde M."/>
            <person name="Goeker M."/>
            <person name="Bristow J."/>
            <person name="Eisen J.A."/>
            <person name="Markowitz V."/>
            <person name="Kyrpides N.C."/>
            <person name="Klenk H.-P."/>
            <person name="Hugenholtz P."/>
        </authorList>
    </citation>
    <scope>NUCLEOTIDE SEQUENCE [LARGE SCALE GENOMIC DNA]</scope>
    <source>
        <strain evidence="2">DSM 14684 / CIP 108061 / JCM 11494 / NBRC 100937 / ID131577</strain>
    </source>
</reference>
<gene>
    <name evidence="1" type="ordered locus">Cwoe_2584</name>
</gene>
<dbReference type="KEGG" id="cwo:Cwoe_2584"/>
<dbReference type="GO" id="GO:0005975">
    <property type="term" value="P:carbohydrate metabolic process"/>
    <property type="evidence" value="ECO:0007669"/>
    <property type="project" value="UniProtKB-ARBA"/>
</dbReference>
<reference evidence="2" key="2">
    <citation type="submission" date="2010-01" db="EMBL/GenBank/DDBJ databases">
        <title>The complete genome of Conexibacter woesei DSM 14684.</title>
        <authorList>
            <consortium name="US DOE Joint Genome Institute (JGI-PGF)"/>
            <person name="Lucas S."/>
            <person name="Copeland A."/>
            <person name="Lapidus A."/>
            <person name="Glavina del Rio T."/>
            <person name="Dalin E."/>
            <person name="Tice H."/>
            <person name="Bruce D."/>
            <person name="Goodwin L."/>
            <person name="Pitluck S."/>
            <person name="Kyrpides N."/>
            <person name="Mavromatis K."/>
            <person name="Ivanova N."/>
            <person name="Mikhailova N."/>
            <person name="Chertkov O."/>
            <person name="Brettin T."/>
            <person name="Detter J.C."/>
            <person name="Han C."/>
            <person name="Larimer F."/>
            <person name="Land M."/>
            <person name="Hauser L."/>
            <person name="Markowitz V."/>
            <person name="Cheng J.-F."/>
            <person name="Hugenholtz P."/>
            <person name="Woyke T."/>
            <person name="Wu D."/>
            <person name="Pukall R."/>
            <person name="Steenblock K."/>
            <person name="Schneider S."/>
            <person name="Klenk H.-P."/>
            <person name="Eisen J.A."/>
        </authorList>
    </citation>
    <scope>NUCLEOTIDE SEQUENCE [LARGE SCALE GENOMIC DNA]</scope>
    <source>
        <strain evidence="2">DSM 14684 / CIP 108061 / JCM 11494 / NBRC 100937 / ID131577</strain>
    </source>
</reference>
<accession>D3F8P0</accession>
<evidence type="ECO:0000313" key="2">
    <source>
        <dbReference type="Proteomes" id="UP000008229"/>
    </source>
</evidence>
<keyword evidence="2" id="KW-1185">Reference proteome</keyword>
<dbReference type="Gene3D" id="2.60.40.10">
    <property type="entry name" value="Immunoglobulins"/>
    <property type="match status" value="1"/>
</dbReference>
<sequence precursor="true">MGYTNNAPTRHIRLLLLAATLVAGLIVLFAPAPSARAVELGISDSDAATFTEPYWPGLGMSRARIVVPYDVATDTLGPAGIRRREIFESYRANAAAAGVNVLVAFGPSEDIRAPDTGEPVAPSADEFTAAFTAFRARYPDMVTIAPWNEPNNPDSTQYPLASDPALAAQYWLITKSICQGCTVVAGSFAGIGGDDAYVDAYQAALGGARPEVWSFHAHGDINSFQASGPDSARVSRYFLSKLQGPWAGGRIWIDEVGAIFRDPSGAVRGDASQQTATQFLLGLASLDQRIDAIYYYNYSNQCAMWFRCATQDRGLVSPSPFDGQPVDYDGLNRPRAAYNVIAARGPVIVPAAPVPPVVAITQPAQSAALRNPAPTFTGVAATGGRAAGQVTLQIFPGAASTMSRTPTQTLTAAVAPAGGGWSVTAARLRDGVYTAEASQAGNPSSSGISQDVVFTIDTVAPTSTISAGPPRLTGARTATLTFAGSEPGTTFVCSVDRRTATPCTSPLRLRALELGTHSLGVRATDAAGNVQRTPTRYSWRVVSLATALAPRTGDLSSAFAGGVPLAATCADSCRVEARVYAPAATASAAGLAGRKVSRRDPGRPRGKGYVTVASSAVVRRRAGSFSLALRLRAAPGRSLRNTSSLGLRLGLALTPKGSKPTAVSTRVTLVRSGALRALAASGLPATLACSSACSGRAVLWVPSAIARRVRAPGRSVAGGGRTGLPRGGRYVALGSKPVTRTKAGASEVVLPVPANVGKRVTRLAGAASVRVVGLASGPGTPASTLGWPLLLPR</sequence>
<dbReference type="InterPro" id="IPR017853">
    <property type="entry name" value="GH"/>
</dbReference>
<dbReference type="HOGENOM" id="CLU_354027_0_0_11"/>
<dbReference type="OrthoDB" id="5242130at2"/>
<dbReference type="SUPFAM" id="SSF51445">
    <property type="entry name" value="(Trans)glycosidases"/>
    <property type="match status" value="1"/>
</dbReference>
<protein>
    <recommendedName>
        <fullName evidence="3">Asl1-like glycosyl hydrolase catalytic domain-containing protein</fullName>
    </recommendedName>
</protein>
<dbReference type="EMBL" id="CP001854">
    <property type="protein sequence ID" value="ADB51004.1"/>
    <property type="molecule type" value="Genomic_DNA"/>
</dbReference>
<dbReference type="Gene3D" id="3.20.20.80">
    <property type="entry name" value="Glycosidases"/>
    <property type="match status" value="1"/>
</dbReference>
<dbReference type="RefSeq" id="WP_012934055.1">
    <property type="nucleotide sequence ID" value="NC_013739.1"/>
</dbReference>
<dbReference type="AlphaFoldDB" id="D3F8P0"/>
<dbReference type="Proteomes" id="UP000008229">
    <property type="component" value="Chromosome"/>
</dbReference>
<evidence type="ECO:0008006" key="3">
    <source>
        <dbReference type="Google" id="ProtNLM"/>
    </source>
</evidence>
<dbReference type="STRING" id="469383.Cwoe_2584"/>
<evidence type="ECO:0000313" key="1">
    <source>
        <dbReference type="EMBL" id="ADB51004.1"/>
    </source>
</evidence>
<dbReference type="InterPro" id="IPR013783">
    <property type="entry name" value="Ig-like_fold"/>
</dbReference>
<proteinExistence type="predicted"/>
<organism evidence="1 2">
    <name type="scientific">Conexibacter woesei (strain DSM 14684 / CCUG 47730 / CIP 108061 / JCM 11494 / NBRC 100937 / ID131577)</name>
    <dbReference type="NCBI Taxonomy" id="469383"/>
    <lineage>
        <taxon>Bacteria</taxon>
        <taxon>Bacillati</taxon>
        <taxon>Actinomycetota</taxon>
        <taxon>Thermoleophilia</taxon>
        <taxon>Solirubrobacterales</taxon>
        <taxon>Conexibacteraceae</taxon>
        <taxon>Conexibacter</taxon>
    </lineage>
</organism>